<sequence length="165" mass="18723">MADKTLLMLLDDVRTKTLNDLKGLDEAQARWAPSNLQNSCLWHGGHSYVVTEFLTARALGREPKLPEGWLKMFSWESNPAHVSPEAWPPLETVIEALTEQLERFRKLFNSLSDEQLDAPEPGNPIRTVRYGLMHGLHDEARHSGEIKLLRKLMQRTFIVAPASPS</sequence>
<dbReference type="Pfam" id="PF12867">
    <property type="entry name" value="DinB_2"/>
    <property type="match status" value="1"/>
</dbReference>
<evidence type="ECO:0000313" key="3">
    <source>
        <dbReference type="Proteomes" id="UP000186309"/>
    </source>
</evidence>
<gene>
    <name evidence="2" type="ORF">BSF38_04728</name>
</gene>
<dbReference type="Proteomes" id="UP000186309">
    <property type="component" value="Chromosome"/>
</dbReference>
<accession>A0A1U7CW44</accession>
<feature type="domain" description="DinB-like" evidence="1">
    <location>
        <begin position="10"/>
        <end position="146"/>
    </location>
</feature>
<dbReference type="Gene3D" id="1.20.120.450">
    <property type="entry name" value="dinb family like domain"/>
    <property type="match status" value="1"/>
</dbReference>
<dbReference type="InterPro" id="IPR034660">
    <property type="entry name" value="DinB/YfiT-like"/>
</dbReference>
<dbReference type="InterPro" id="IPR024775">
    <property type="entry name" value="DinB-like"/>
</dbReference>
<dbReference type="SUPFAM" id="SSF109854">
    <property type="entry name" value="DinB/YfiT-like putative metalloenzymes"/>
    <property type="match status" value="1"/>
</dbReference>
<evidence type="ECO:0000313" key="2">
    <source>
        <dbReference type="EMBL" id="APW63167.1"/>
    </source>
</evidence>
<proteinExistence type="predicted"/>
<protein>
    <recommendedName>
        <fullName evidence="1">DinB-like domain-containing protein</fullName>
    </recommendedName>
</protein>
<organism evidence="2 3">
    <name type="scientific">Paludisphaera borealis</name>
    <dbReference type="NCBI Taxonomy" id="1387353"/>
    <lineage>
        <taxon>Bacteria</taxon>
        <taxon>Pseudomonadati</taxon>
        <taxon>Planctomycetota</taxon>
        <taxon>Planctomycetia</taxon>
        <taxon>Isosphaerales</taxon>
        <taxon>Isosphaeraceae</taxon>
        <taxon>Paludisphaera</taxon>
    </lineage>
</organism>
<name>A0A1U7CW44_9BACT</name>
<keyword evidence="3" id="KW-1185">Reference proteome</keyword>
<dbReference type="AlphaFoldDB" id="A0A1U7CW44"/>
<dbReference type="KEGG" id="pbor:BSF38_04728"/>
<dbReference type="RefSeq" id="WP_168189438.1">
    <property type="nucleotide sequence ID" value="NZ_CP019082.1"/>
</dbReference>
<evidence type="ECO:0000259" key="1">
    <source>
        <dbReference type="Pfam" id="PF12867"/>
    </source>
</evidence>
<reference evidence="3" key="1">
    <citation type="submission" date="2016-12" db="EMBL/GenBank/DDBJ databases">
        <title>Comparative genomics of four Isosphaeraceae planctomycetes: a common pool of plasmids and glycoside hydrolase genes.</title>
        <authorList>
            <person name="Ivanova A."/>
        </authorList>
    </citation>
    <scope>NUCLEOTIDE SEQUENCE [LARGE SCALE GENOMIC DNA]</scope>
    <source>
        <strain evidence="3">PX4</strain>
    </source>
</reference>
<dbReference type="EMBL" id="CP019082">
    <property type="protein sequence ID" value="APW63167.1"/>
    <property type="molecule type" value="Genomic_DNA"/>
</dbReference>